<dbReference type="Proteomes" id="UP000663866">
    <property type="component" value="Unassembled WGS sequence"/>
</dbReference>
<name>A0A820TXY7_9BILA</name>
<dbReference type="AlphaFoldDB" id="A0A820TXY7"/>
<dbReference type="EMBL" id="CAJOBG010050165">
    <property type="protein sequence ID" value="CAF4478189.1"/>
    <property type="molecule type" value="Genomic_DNA"/>
</dbReference>
<evidence type="ECO:0000313" key="2">
    <source>
        <dbReference type="Proteomes" id="UP000663866"/>
    </source>
</evidence>
<gene>
    <name evidence="1" type="ORF">OVN521_LOCUS39445</name>
</gene>
<organism evidence="1 2">
    <name type="scientific">Rotaria magnacalcarata</name>
    <dbReference type="NCBI Taxonomy" id="392030"/>
    <lineage>
        <taxon>Eukaryota</taxon>
        <taxon>Metazoa</taxon>
        <taxon>Spiralia</taxon>
        <taxon>Gnathifera</taxon>
        <taxon>Rotifera</taxon>
        <taxon>Eurotatoria</taxon>
        <taxon>Bdelloidea</taxon>
        <taxon>Philodinida</taxon>
        <taxon>Philodinidae</taxon>
        <taxon>Rotaria</taxon>
    </lineage>
</organism>
<evidence type="ECO:0000313" key="1">
    <source>
        <dbReference type="EMBL" id="CAF4478189.1"/>
    </source>
</evidence>
<feature type="non-terminal residue" evidence="1">
    <location>
        <position position="33"/>
    </location>
</feature>
<reference evidence="1" key="1">
    <citation type="submission" date="2021-02" db="EMBL/GenBank/DDBJ databases">
        <authorList>
            <person name="Nowell W R."/>
        </authorList>
    </citation>
    <scope>NUCLEOTIDE SEQUENCE</scope>
</reference>
<comment type="caution">
    <text evidence="1">The sequence shown here is derived from an EMBL/GenBank/DDBJ whole genome shotgun (WGS) entry which is preliminary data.</text>
</comment>
<sequence length="33" mass="3935">MNLHLFKKVVMLLDGYYHLCQAILCTVRIVSRR</sequence>
<proteinExistence type="predicted"/>
<keyword evidence="2" id="KW-1185">Reference proteome</keyword>
<protein>
    <submittedName>
        <fullName evidence="1">Uncharacterized protein</fullName>
    </submittedName>
</protein>
<accession>A0A820TXY7</accession>